<dbReference type="PIRSF" id="PIRSF014972">
    <property type="entry name" value="FlK"/>
    <property type="match status" value="1"/>
</dbReference>
<organism evidence="2 3">
    <name type="scientific">Microlunatus ginsengisoli</name>
    <dbReference type="NCBI Taxonomy" id="363863"/>
    <lineage>
        <taxon>Bacteria</taxon>
        <taxon>Bacillati</taxon>
        <taxon>Actinomycetota</taxon>
        <taxon>Actinomycetes</taxon>
        <taxon>Propionibacteriales</taxon>
        <taxon>Propionibacteriaceae</taxon>
        <taxon>Microlunatus</taxon>
    </lineage>
</organism>
<dbReference type="EMBL" id="BAABAB010000010">
    <property type="protein sequence ID" value="GAA3614727.1"/>
    <property type="molecule type" value="Genomic_DNA"/>
</dbReference>
<evidence type="ECO:0000313" key="2">
    <source>
        <dbReference type="EMBL" id="GAA3614727.1"/>
    </source>
</evidence>
<evidence type="ECO:0000313" key="3">
    <source>
        <dbReference type="Proteomes" id="UP001501490"/>
    </source>
</evidence>
<dbReference type="InterPro" id="IPR054485">
    <property type="entry name" value="FlK-like_dom"/>
</dbReference>
<dbReference type="InterPro" id="IPR029069">
    <property type="entry name" value="HotDog_dom_sf"/>
</dbReference>
<dbReference type="SUPFAM" id="SSF54637">
    <property type="entry name" value="Thioesterase/thiol ester dehydrase-isomerase"/>
    <property type="match status" value="1"/>
</dbReference>
<keyword evidence="3" id="KW-1185">Reference proteome</keyword>
<sequence length="130" mass="13981">MRQVVTDTDTAAALGSGEVEVLGTPRLIAWLEAETVRVAADRLDPRQTSVGTAITVRHRRPTPVGHAVEVSAILRAPVEGRRLVFEVSAVDATGALVADGTIERAIVDRASFGHRASAPVREQPQRKERL</sequence>
<dbReference type="PANTHER" id="PTHR36934">
    <property type="entry name" value="BLR0278 PROTEIN"/>
    <property type="match status" value="1"/>
</dbReference>
<comment type="caution">
    <text evidence="2">The sequence shown here is derived from an EMBL/GenBank/DDBJ whole genome shotgun (WGS) entry which is preliminary data.</text>
</comment>
<name>A0ABP6ZS00_9ACTN</name>
<evidence type="ECO:0000259" key="1">
    <source>
        <dbReference type="Pfam" id="PF22636"/>
    </source>
</evidence>
<dbReference type="Gene3D" id="3.10.129.10">
    <property type="entry name" value="Hotdog Thioesterase"/>
    <property type="match status" value="1"/>
</dbReference>
<dbReference type="Pfam" id="PF22636">
    <property type="entry name" value="FlK"/>
    <property type="match status" value="1"/>
</dbReference>
<reference evidence="3" key="1">
    <citation type="journal article" date="2019" name="Int. J. Syst. Evol. Microbiol.">
        <title>The Global Catalogue of Microorganisms (GCM) 10K type strain sequencing project: providing services to taxonomists for standard genome sequencing and annotation.</title>
        <authorList>
            <consortium name="The Broad Institute Genomics Platform"/>
            <consortium name="The Broad Institute Genome Sequencing Center for Infectious Disease"/>
            <person name="Wu L."/>
            <person name="Ma J."/>
        </authorList>
    </citation>
    <scope>NUCLEOTIDE SEQUENCE [LARGE SCALE GENOMIC DNA]</scope>
    <source>
        <strain evidence="3">JCM 16929</strain>
    </source>
</reference>
<gene>
    <name evidence="2" type="ORF">GCM10022236_15810</name>
</gene>
<dbReference type="RefSeq" id="WP_344803130.1">
    <property type="nucleotide sequence ID" value="NZ_BAABAB010000010.1"/>
</dbReference>
<accession>A0ABP6ZS00</accession>
<feature type="domain" description="Fluoroacetyl-CoA-specific thioesterase-like" evidence="1">
    <location>
        <begin position="5"/>
        <end position="109"/>
    </location>
</feature>
<dbReference type="PANTHER" id="PTHR36934:SF1">
    <property type="entry name" value="THIOESTERASE DOMAIN-CONTAINING PROTEIN"/>
    <property type="match status" value="1"/>
</dbReference>
<dbReference type="InterPro" id="IPR025540">
    <property type="entry name" value="FlK"/>
</dbReference>
<proteinExistence type="predicted"/>
<protein>
    <submittedName>
        <fullName evidence="2">Thioesterase</fullName>
    </submittedName>
</protein>
<dbReference type="Proteomes" id="UP001501490">
    <property type="component" value="Unassembled WGS sequence"/>
</dbReference>